<proteinExistence type="predicted"/>
<organism evidence="1 2">
    <name type="scientific">Brevibacterium aurantiacum</name>
    <dbReference type="NCBI Taxonomy" id="273384"/>
    <lineage>
        <taxon>Bacteria</taxon>
        <taxon>Bacillati</taxon>
        <taxon>Actinomycetota</taxon>
        <taxon>Actinomycetes</taxon>
        <taxon>Micrococcales</taxon>
        <taxon>Brevibacteriaceae</taxon>
        <taxon>Brevibacterium</taxon>
    </lineage>
</organism>
<dbReference type="Proteomes" id="UP000234300">
    <property type="component" value="Unassembled WGS sequence"/>
</dbReference>
<sequence>MFDWVVLTPRLKPGACAQRVSHDWFASSASATCDLQALKTSLASGRGNLRVIAVQRLFKAPALPRDRQLQRTLGQRRIIAVSPVWTAGFDHVAGALIFWHTRLMPDRWIEAWLGAARFKRYLDECAGDRSRALALYEWNVELGQALMHDIAHFEVALRNAYDTTISASWPHRTHWLLHPESPAVMPIWRTKSVKGAKRGSDVNFLTRKNVDEAIKKCGYGNANPGKVIAELTFGFWRQFTTASMEKSVWVPYLHRAFPRGTSRSTVDAQISAVNTLRNRIAHHEPLFAQTLDPNAVHDDMMECLLLLSPDVHTHVLRTSSVLPLMAAKP</sequence>
<protein>
    <submittedName>
        <fullName evidence="1">Abi-like protein</fullName>
    </submittedName>
</protein>
<evidence type="ECO:0000313" key="2">
    <source>
        <dbReference type="Proteomes" id="UP000234300"/>
    </source>
</evidence>
<name>A0A2H1IF74_BREAU</name>
<dbReference type="Pfam" id="PF07751">
    <property type="entry name" value="Abi_2"/>
    <property type="match status" value="1"/>
</dbReference>
<dbReference type="EMBL" id="FXZI01000001">
    <property type="protein sequence ID" value="SMX73716.1"/>
    <property type="molecule type" value="Genomic_DNA"/>
</dbReference>
<reference evidence="1 2" key="1">
    <citation type="submission" date="2017-03" db="EMBL/GenBank/DDBJ databases">
        <authorList>
            <person name="Afonso C.L."/>
            <person name="Miller P.J."/>
            <person name="Scott M.A."/>
            <person name="Spackman E."/>
            <person name="Goraichik I."/>
            <person name="Dimitrov K.M."/>
            <person name="Suarez D.L."/>
            <person name="Swayne D.E."/>
        </authorList>
    </citation>
    <scope>NUCLEOTIDE SEQUENCE [LARGE SCALE GENOMIC DNA]</scope>
    <source>
        <strain evidence="2">8(6)</strain>
    </source>
</reference>
<dbReference type="InterPro" id="IPR011664">
    <property type="entry name" value="Abi_system_AbiD/AbiF-like"/>
</dbReference>
<evidence type="ECO:0000313" key="1">
    <source>
        <dbReference type="EMBL" id="SMX73716.1"/>
    </source>
</evidence>
<accession>A0A2H1IF74</accession>
<dbReference type="AlphaFoldDB" id="A0A2H1IF74"/>
<gene>
    <name evidence="1" type="ORF">BAURA86_00568</name>
</gene>
<dbReference type="RefSeq" id="WP_257948006.1">
    <property type="nucleotide sequence ID" value="NZ_FXZI01000001.1"/>
</dbReference>